<organism evidence="2 3">
    <name type="scientific">Nocardioides dubius</name>
    <dbReference type="NCBI Taxonomy" id="317019"/>
    <lineage>
        <taxon>Bacteria</taxon>
        <taxon>Bacillati</taxon>
        <taxon>Actinomycetota</taxon>
        <taxon>Actinomycetes</taxon>
        <taxon>Propionibacteriales</taxon>
        <taxon>Nocardioidaceae</taxon>
        <taxon>Nocardioides</taxon>
    </lineage>
</organism>
<feature type="transmembrane region" description="Helical" evidence="1">
    <location>
        <begin position="241"/>
        <end position="261"/>
    </location>
</feature>
<feature type="transmembrane region" description="Helical" evidence="1">
    <location>
        <begin position="140"/>
        <end position="160"/>
    </location>
</feature>
<feature type="transmembrane region" description="Helical" evidence="1">
    <location>
        <begin position="167"/>
        <end position="185"/>
    </location>
</feature>
<feature type="transmembrane region" description="Helical" evidence="1">
    <location>
        <begin position="371"/>
        <end position="395"/>
    </location>
</feature>
<keyword evidence="1" id="KW-0812">Transmembrane</keyword>
<proteinExistence type="predicted"/>
<keyword evidence="3" id="KW-1185">Reference proteome</keyword>
<reference evidence="2 3" key="1">
    <citation type="journal article" date="2019" name="Int. J. Syst. Evol. Microbiol.">
        <title>The Global Catalogue of Microorganisms (GCM) 10K type strain sequencing project: providing services to taxonomists for standard genome sequencing and annotation.</title>
        <authorList>
            <consortium name="The Broad Institute Genomics Platform"/>
            <consortium name="The Broad Institute Genome Sequencing Center for Infectious Disease"/>
            <person name="Wu L."/>
            <person name="Ma J."/>
        </authorList>
    </citation>
    <scope>NUCLEOTIDE SEQUENCE [LARGE SCALE GENOMIC DNA]</scope>
    <source>
        <strain evidence="2 3">JCM 13008</strain>
    </source>
</reference>
<dbReference type="Proteomes" id="UP001501581">
    <property type="component" value="Unassembled WGS sequence"/>
</dbReference>
<evidence type="ECO:0008006" key="4">
    <source>
        <dbReference type="Google" id="ProtNLM"/>
    </source>
</evidence>
<protein>
    <recommendedName>
        <fullName evidence="4">Glycosyltransferase RgtA/B/C/D-like domain-containing protein</fullName>
    </recommendedName>
</protein>
<gene>
    <name evidence="2" type="ORF">GCM10009668_10060</name>
</gene>
<name>A0ABN1TNM7_9ACTN</name>
<sequence length="503" mass="54262">MSTVHRALDKLVELRARLPRIEIFLLVLVIAHVVLKFVLYPQVMDAKLIGDETSYVNGGRAFSNAVRDLVAGGGVDVAELQRNVISSGWFMPGMMLLLTPLFIVDPDASIAMIRGYLGVCSTLILLLAVSVVRRHLGDRYAVVLLIFPGLVPMWLLFSFAAWGDLTAGLLAVIFLALLVGALRSIREGVGITWRDGLKLGLLAITVVYFRSSASVLAVGLCLVVGLVILGFLRGKVRLRSFGAMVVAGVAFVGLLVPWSIAASETLGSRVLTTTSVANGTANTFGDRSQVCFGPCDAGSTLWFAPVRYSREVGRATGLGEVEVQEQMSEFARANVTPQSYSRQVLTNFGSYLFKPAGFAIHLQPPNSGENLAYWLIAISTNLLFFPMLAGALLMMLGIFRTSFDNRFLSLLLTLGLGSLMLQPFLHVAGARYWTTAAPMMAMATVLLGGELLARKRGHREALRPAGENHRSDAVLATWLDRAQWALAAGLVLTVAGLTILAVL</sequence>
<accession>A0ABN1TNM7</accession>
<feature type="transmembrane region" description="Helical" evidence="1">
    <location>
        <begin position="116"/>
        <end position="134"/>
    </location>
</feature>
<evidence type="ECO:0000313" key="2">
    <source>
        <dbReference type="EMBL" id="GAA1095791.1"/>
    </source>
</evidence>
<keyword evidence="1" id="KW-1133">Transmembrane helix</keyword>
<feature type="transmembrane region" description="Helical" evidence="1">
    <location>
        <begin position="407"/>
        <end position="426"/>
    </location>
</feature>
<feature type="transmembrane region" description="Helical" evidence="1">
    <location>
        <begin position="21"/>
        <end position="40"/>
    </location>
</feature>
<evidence type="ECO:0000313" key="3">
    <source>
        <dbReference type="Proteomes" id="UP001501581"/>
    </source>
</evidence>
<feature type="transmembrane region" description="Helical" evidence="1">
    <location>
        <begin position="205"/>
        <end position="229"/>
    </location>
</feature>
<feature type="transmembrane region" description="Helical" evidence="1">
    <location>
        <begin position="432"/>
        <end position="453"/>
    </location>
</feature>
<dbReference type="RefSeq" id="WP_343991981.1">
    <property type="nucleotide sequence ID" value="NZ_BAAALG010000003.1"/>
</dbReference>
<feature type="transmembrane region" description="Helical" evidence="1">
    <location>
        <begin position="484"/>
        <end position="502"/>
    </location>
</feature>
<evidence type="ECO:0000256" key="1">
    <source>
        <dbReference type="SAM" id="Phobius"/>
    </source>
</evidence>
<keyword evidence="1" id="KW-0472">Membrane</keyword>
<dbReference type="EMBL" id="BAAALG010000003">
    <property type="protein sequence ID" value="GAA1095791.1"/>
    <property type="molecule type" value="Genomic_DNA"/>
</dbReference>
<comment type="caution">
    <text evidence="2">The sequence shown here is derived from an EMBL/GenBank/DDBJ whole genome shotgun (WGS) entry which is preliminary data.</text>
</comment>